<gene>
    <name evidence="6" type="ORF">RM779_14420</name>
</gene>
<dbReference type="SUPFAM" id="SSF53383">
    <property type="entry name" value="PLP-dependent transferases"/>
    <property type="match status" value="1"/>
</dbReference>
<dbReference type="PANTHER" id="PTHR11986:SF79">
    <property type="entry name" value="ACETYLORNITHINE AMINOTRANSFERASE, MITOCHONDRIAL"/>
    <property type="match status" value="1"/>
</dbReference>
<comment type="similarity">
    <text evidence="5">Belongs to the class-III pyridoxal-phosphate-dependent aminotransferase family.</text>
</comment>
<dbReference type="EMBL" id="JAVREV010000007">
    <property type="protein sequence ID" value="MDT0443774.1"/>
    <property type="molecule type" value="Genomic_DNA"/>
</dbReference>
<evidence type="ECO:0000313" key="6">
    <source>
        <dbReference type="EMBL" id="MDT0443774.1"/>
    </source>
</evidence>
<dbReference type="PANTHER" id="PTHR11986">
    <property type="entry name" value="AMINOTRANSFERASE CLASS III"/>
    <property type="match status" value="1"/>
</dbReference>
<dbReference type="RefSeq" id="WP_311618081.1">
    <property type="nucleotide sequence ID" value="NZ_JAVREV010000007.1"/>
</dbReference>
<evidence type="ECO:0000256" key="3">
    <source>
        <dbReference type="ARBA" id="ARBA00022679"/>
    </source>
</evidence>
<dbReference type="PROSITE" id="PS00600">
    <property type="entry name" value="AA_TRANSFER_CLASS_3"/>
    <property type="match status" value="1"/>
</dbReference>
<proteinExistence type="inferred from homology"/>
<accession>A0ABU2S7F7</accession>
<protein>
    <submittedName>
        <fullName evidence="6">Aspartate aminotransferase family protein</fullName>
    </submittedName>
</protein>
<dbReference type="InterPro" id="IPR049704">
    <property type="entry name" value="Aminotrans_3_PPA_site"/>
</dbReference>
<dbReference type="Pfam" id="PF00202">
    <property type="entry name" value="Aminotran_3"/>
    <property type="match status" value="1"/>
</dbReference>
<evidence type="ECO:0000256" key="5">
    <source>
        <dbReference type="RuleBase" id="RU003560"/>
    </source>
</evidence>
<comment type="cofactor">
    <cofactor evidence="1">
        <name>pyridoxal 5'-phosphate</name>
        <dbReference type="ChEBI" id="CHEBI:597326"/>
    </cofactor>
</comment>
<dbReference type="Proteomes" id="UP001183615">
    <property type="component" value="Unassembled WGS sequence"/>
</dbReference>
<dbReference type="Gene3D" id="3.40.640.10">
    <property type="entry name" value="Type I PLP-dependent aspartate aminotransferase-like (Major domain)"/>
    <property type="match status" value="1"/>
</dbReference>
<keyword evidence="3" id="KW-0808">Transferase</keyword>
<dbReference type="CDD" id="cd00610">
    <property type="entry name" value="OAT_like"/>
    <property type="match status" value="1"/>
</dbReference>
<name>A0ABU2S7F7_9ACTN</name>
<organism evidence="6 7">
    <name type="scientific">Streptomyces johnsoniae</name>
    <dbReference type="NCBI Taxonomy" id="3075532"/>
    <lineage>
        <taxon>Bacteria</taxon>
        <taxon>Bacillati</taxon>
        <taxon>Actinomycetota</taxon>
        <taxon>Actinomycetes</taxon>
        <taxon>Kitasatosporales</taxon>
        <taxon>Streptomycetaceae</taxon>
        <taxon>Streptomyces</taxon>
    </lineage>
</organism>
<dbReference type="InterPro" id="IPR005814">
    <property type="entry name" value="Aminotrans_3"/>
</dbReference>
<keyword evidence="4 5" id="KW-0663">Pyridoxal phosphate</keyword>
<dbReference type="InterPro" id="IPR050103">
    <property type="entry name" value="Class-III_PLP-dep_AT"/>
</dbReference>
<keyword evidence="7" id="KW-1185">Reference proteome</keyword>
<sequence length="426" mass="44114">MTEPATTATATALKALRRHLSPRLALLLGMNGQDSLEVRASGAEVTLSDGRSVLDFGSYGVALLGHRHPRVVAAVTEQLGRMPSSTRVLANETLPRFASEVVSFVGLAGLTRVWAGLNGTDAVETVLKLARAASGRSRVIAVEGGFHGKSHGALAATSSPRFREPLAAVLPPVTHVPATADAAALDAAFAGGDVAAVIVEPVQGEGGVRPLGAGLLHELRRRARDAGAFLVSDEIQCGLRRCGPPTLAGELGLEPDAVLLGKGLGGGVMPLSAVVASEELYAPLRDDPFLHTATFAGHPLSAAAGIAAVRAVAEHAADGERVARRMEAGLATLRERWPEHIAAVRGRGLLWGLEFASTALAGKVFADLGPAGLLVSPCLGRPEVVRLFPPMIATDREIDRALEILDTTVRGAAAQATVQAPFRAES</sequence>
<dbReference type="InterPro" id="IPR015424">
    <property type="entry name" value="PyrdxlP-dep_Trfase"/>
</dbReference>
<dbReference type="GO" id="GO:0008483">
    <property type="term" value="F:transaminase activity"/>
    <property type="evidence" value="ECO:0007669"/>
    <property type="project" value="UniProtKB-KW"/>
</dbReference>
<evidence type="ECO:0000256" key="2">
    <source>
        <dbReference type="ARBA" id="ARBA00022576"/>
    </source>
</evidence>
<comment type="caution">
    <text evidence="6">The sequence shown here is derived from an EMBL/GenBank/DDBJ whole genome shotgun (WGS) entry which is preliminary data.</text>
</comment>
<dbReference type="InterPro" id="IPR015421">
    <property type="entry name" value="PyrdxlP-dep_Trfase_major"/>
</dbReference>
<evidence type="ECO:0000256" key="4">
    <source>
        <dbReference type="ARBA" id="ARBA00022898"/>
    </source>
</evidence>
<dbReference type="PIRSF" id="PIRSF000521">
    <property type="entry name" value="Transaminase_4ab_Lys_Orn"/>
    <property type="match status" value="1"/>
</dbReference>
<evidence type="ECO:0000256" key="1">
    <source>
        <dbReference type="ARBA" id="ARBA00001933"/>
    </source>
</evidence>
<keyword evidence="2 6" id="KW-0032">Aminotransferase</keyword>
<dbReference type="InterPro" id="IPR015422">
    <property type="entry name" value="PyrdxlP-dep_Trfase_small"/>
</dbReference>
<reference evidence="7" key="1">
    <citation type="submission" date="2023-07" db="EMBL/GenBank/DDBJ databases">
        <title>30 novel species of actinomycetes from the DSMZ collection.</title>
        <authorList>
            <person name="Nouioui I."/>
        </authorList>
    </citation>
    <scope>NUCLEOTIDE SEQUENCE [LARGE SCALE GENOMIC DNA]</scope>
    <source>
        <strain evidence="7">DSM 41886</strain>
    </source>
</reference>
<dbReference type="Gene3D" id="3.90.1150.10">
    <property type="entry name" value="Aspartate Aminotransferase, domain 1"/>
    <property type="match status" value="1"/>
</dbReference>
<evidence type="ECO:0000313" key="7">
    <source>
        <dbReference type="Proteomes" id="UP001183615"/>
    </source>
</evidence>